<evidence type="ECO:0000313" key="1">
    <source>
        <dbReference type="EMBL" id="KZZ91622.1"/>
    </source>
</evidence>
<accession>A0A167YQ59</accession>
<evidence type="ECO:0000313" key="2">
    <source>
        <dbReference type="Proteomes" id="UP000242877"/>
    </source>
</evidence>
<protein>
    <submittedName>
        <fullName evidence="1">Uncharacterized protein</fullName>
    </submittedName>
</protein>
<name>A0A167YQ59_9EURO</name>
<proteinExistence type="predicted"/>
<sequence length="335" mass="38938">MNTNHVLETAHEEFGTEAGGKVEIIYAGLRREIEVLEETFPADDYPDEDELCLLMLVKQAENRSRNQLIHMDRTLNEETDDQFQARMRRLLHGHQPWNQLVISRNPGATRLNFELSYLERKSVLNDWSPYNSIELIQLSEPKALDYHVFEATYTPRAEITPGLESYAPRRIVVKMSWNDVNEDLVHDVEIHRELSRKGINFVQKFLGFVTELGRVIGFALEHVPIREKACGNEITLYRNVIQKFHGLGYAHGRGWETDPFVPTIRNGLPDVYLRHFSRTKRRAELNLREWQRACQSDLEFAKISAEELIGNEDGDDNMGYRSSGDISYQGLSYWR</sequence>
<dbReference type="AlphaFoldDB" id="A0A167YQ59"/>
<dbReference type="EMBL" id="AZGZ01000013">
    <property type="protein sequence ID" value="KZZ91622.1"/>
    <property type="molecule type" value="Genomic_DNA"/>
</dbReference>
<reference evidence="1 2" key="1">
    <citation type="journal article" date="2016" name="Genome Biol. Evol.">
        <title>Divergent and convergent evolution of fungal pathogenicity.</title>
        <authorList>
            <person name="Shang Y."/>
            <person name="Xiao G."/>
            <person name="Zheng P."/>
            <person name="Cen K."/>
            <person name="Zhan S."/>
            <person name="Wang C."/>
        </authorList>
    </citation>
    <scope>NUCLEOTIDE SEQUENCE [LARGE SCALE GENOMIC DNA]</scope>
    <source>
        <strain evidence="1 2">ARSEF 7405</strain>
    </source>
</reference>
<organism evidence="1 2">
    <name type="scientific">Ascosphaera apis ARSEF 7405</name>
    <dbReference type="NCBI Taxonomy" id="392613"/>
    <lineage>
        <taxon>Eukaryota</taxon>
        <taxon>Fungi</taxon>
        <taxon>Dikarya</taxon>
        <taxon>Ascomycota</taxon>
        <taxon>Pezizomycotina</taxon>
        <taxon>Eurotiomycetes</taxon>
        <taxon>Eurotiomycetidae</taxon>
        <taxon>Onygenales</taxon>
        <taxon>Ascosphaeraceae</taxon>
        <taxon>Ascosphaera</taxon>
    </lineage>
</organism>
<keyword evidence="2" id="KW-1185">Reference proteome</keyword>
<gene>
    <name evidence="1" type="ORF">AAP_03328</name>
</gene>
<dbReference type="Proteomes" id="UP000242877">
    <property type="component" value="Unassembled WGS sequence"/>
</dbReference>
<dbReference type="OrthoDB" id="2687876at2759"/>
<comment type="caution">
    <text evidence="1">The sequence shown here is derived from an EMBL/GenBank/DDBJ whole genome shotgun (WGS) entry which is preliminary data.</text>
</comment>
<dbReference type="VEuPathDB" id="FungiDB:AAP_03328"/>